<dbReference type="GO" id="GO:0005829">
    <property type="term" value="C:cytosol"/>
    <property type="evidence" value="ECO:0007669"/>
    <property type="project" value="TreeGrafter"/>
</dbReference>
<keyword evidence="3" id="KW-0343">GTPase activation</keyword>
<dbReference type="Gene3D" id="3.30.505.10">
    <property type="entry name" value="SH2 domain"/>
    <property type="match status" value="1"/>
</dbReference>
<feature type="region of interest" description="Disordered" evidence="7">
    <location>
        <begin position="377"/>
        <end position="398"/>
    </location>
</feature>
<dbReference type="GO" id="GO:0007165">
    <property type="term" value="P:signal transduction"/>
    <property type="evidence" value="ECO:0007669"/>
    <property type="project" value="InterPro"/>
</dbReference>
<dbReference type="PROSITE" id="PS51205">
    <property type="entry name" value="VPS9"/>
    <property type="match status" value="1"/>
</dbReference>
<evidence type="ECO:0000259" key="9">
    <source>
        <dbReference type="PROSITE" id="PS50200"/>
    </source>
</evidence>
<dbReference type="SMART" id="SM00314">
    <property type="entry name" value="RA"/>
    <property type="match status" value="1"/>
</dbReference>
<feature type="domain" description="VPS9" evidence="10">
    <location>
        <begin position="527"/>
        <end position="671"/>
    </location>
</feature>
<feature type="region of interest" description="Disordered" evidence="7">
    <location>
        <begin position="310"/>
        <end position="334"/>
    </location>
</feature>
<evidence type="ECO:0000256" key="2">
    <source>
        <dbReference type="ARBA" id="ARBA00006919"/>
    </source>
</evidence>
<evidence type="ECO:0000256" key="7">
    <source>
        <dbReference type="SAM" id="MobiDB-lite"/>
    </source>
</evidence>
<feature type="compositionally biased region" description="Low complexity" evidence="7">
    <location>
        <begin position="29"/>
        <end position="39"/>
    </location>
</feature>
<feature type="region of interest" description="Disordered" evidence="7">
    <location>
        <begin position="1"/>
        <end position="39"/>
    </location>
</feature>
<dbReference type="InterPro" id="IPR000159">
    <property type="entry name" value="RA_dom"/>
</dbReference>
<dbReference type="Pfam" id="PF23268">
    <property type="entry name" value="RIN1"/>
    <property type="match status" value="1"/>
</dbReference>
<dbReference type="GO" id="GO:0030139">
    <property type="term" value="C:endocytic vesicle"/>
    <property type="evidence" value="ECO:0007669"/>
    <property type="project" value="TreeGrafter"/>
</dbReference>
<evidence type="ECO:0000256" key="6">
    <source>
        <dbReference type="PROSITE-ProRule" id="PRU00191"/>
    </source>
</evidence>
<evidence type="ECO:0000259" key="10">
    <source>
        <dbReference type="PROSITE" id="PS51205"/>
    </source>
</evidence>
<feature type="region of interest" description="Disordered" evidence="7">
    <location>
        <begin position="232"/>
        <end position="298"/>
    </location>
</feature>
<evidence type="ECO:0000256" key="3">
    <source>
        <dbReference type="ARBA" id="ARBA00022468"/>
    </source>
</evidence>
<accession>A0A4D9DMI8</accession>
<evidence type="ECO:0000256" key="1">
    <source>
        <dbReference type="ARBA" id="ARBA00004496"/>
    </source>
</evidence>
<evidence type="ECO:0000259" key="8">
    <source>
        <dbReference type="PROSITE" id="PS50001"/>
    </source>
</evidence>
<feature type="domain" description="SH2" evidence="8">
    <location>
        <begin position="56"/>
        <end position="151"/>
    </location>
</feature>
<dbReference type="Gene3D" id="1.20.1050.80">
    <property type="entry name" value="VPS9 domain"/>
    <property type="match status" value="1"/>
</dbReference>
<dbReference type="STRING" id="55544.A0A4D9DMI8"/>
<evidence type="ECO:0000313" key="11">
    <source>
        <dbReference type="EMBL" id="TFJ98795.1"/>
    </source>
</evidence>
<dbReference type="AlphaFoldDB" id="A0A4D9DMI8"/>
<dbReference type="InterPro" id="IPR036860">
    <property type="entry name" value="SH2_dom_sf"/>
</dbReference>
<evidence type="ECO:0000256" key="5">
    <source>
        <dbReference type="ARBA" id="ARBA00022999"/>
    </source>
</evidence>
<dbReference type="PANTHER" id="PTHR23101:SF72">
    <property type="entry name" value="RAS AND RAB INTERACTOR-LIKE PROTEIN"/>
    <property type="match status" value="1"/>
</dbReference>
<dbReference type="PROSITE" id="PS50200">
    <property type="entry name" value="RA"/>
    <property type="match status" value="1"/>
</dbReference>
<dbReference type="SUPFAM" id="SSF55550">
    <property type="entry name" value="SH2 domain"/>
    <property type="match status" value="1"/>
</dbReference>
<dbReference type="SMART" id="SM00252">
    <property type="entry name" value="SH2"/>
    <property type="match status" value="1"/>
</dbReference>
<comment type="caution">
    <text evidence="11">The sequence shown here is derived from an EMBL/GenBank/DDBJ whole genome shotgun (WGS) entry which is preliminary data.</text>
</comment>
<dbReference type="SUPFAM" id="SSF109993">
    <property type="entry name" value="VPS9 domain"/>
    <property type="match status" value="1"/>
</dbReference>
<dbReference type="PANTHER" id="PTHR23101">
    <property type="entry name" value="RAB GDP/GTP EXCHANGE FACTOR"/>
    <property type="match status" value="1"/>
</dbReference>
<dbReference type="FunFam" id="1.20.1050.80:FF:000002">
    <property type="entry name" value="Ras and Rab interactor 2"/>
    <property type="match status" value="1"/>
</dbReference>
<dbReference type="InterPro" id="IPR000980">
    <property type="entry name" value="SH2"/>
</dbReference>
<dbReference type="GO" id="GO:0016192">
    <property type="term" value="P:vesicle-mediated transport"/>
    <property type="evidence" value="ECO:0007669"/>
    <property type="project" value="InterPro"/>
</dbReference>
<dbReference type="OrthoDB" id="21085at2759"/>
<gene>
    <name evidence="11" type="ORF">DR999_PMT19251</name>
</gene>
<comment type="subcellular location">
    <subcellularLocation>
        <location evidence="1">Cytoplasm</location>
    </subcellularLocation>
</comment>
<reference evidence="11 12" key="2">
    <citation type="submission" date="2019-04" db="EMBL/GenBank/DDBJ databases">
        <title>The genome sequence of big-headed turtle.</title>
        <authorList>
            <person name="Gong S."/>
        </authorList>
    </citation>
    <scope>NUCLEOTIDE SEQUENCE [LARGE SCALE GENOMIC DNA]</scope>
    <source>
        <strain evidence="11">DO16091913</strain>
        <tissue evidence="11">Muscle</tissue>
    </source>
</reference>
<keyword evidence="4" id="KW-0963">Cytoplasm</keyword>
<evidence type="ECO:0000313" key="12">
    <source>
        <dbReference type="Proteomes" id="UP000297703"/>
    </source>
</evidence>
<sequence length="807" mass="87276">MPHVSAEEDVDPSGAGDNDSRPQRPLQNGQCQAPAGGQAPPPLTLLDRLLLTRGLWQLLGLGPEQATELLRMQPPGMFLVTGAGSGELKVLSVQSSGAGHGAGAVCHFQIKEDGSAVCLEGSQLRFLGLLELVAFLSVSRDVLPLPLRLPATLQRLGRAELDACAALGMRFWSPPFKPSATGEEEEENMGSSPEPPSPPERSGPACCIRVTSEDGALCIVNPLFLSEHSSEGWLPAGEPPPFHLPERGGTIRLRNGQGSGPLDKPPAPADAETDQLGAPEPGKEGEPGKAGDGAPPASVKRKLLVRRPAWNMSEDSPSSPPAERQEGPASPHRVSWIEGASDAPWALKKSYSESSLLGPRDSLLLPPIPELDSLSVSSVEEEADAHPATPHKKHQSAALPGRVLHRLSAVGSALTSFLSAERRLAKRVQELTQDPASYVGGLVQNFVGHVLRGGAARHPTSTDLLQEIRQMISSLKGYLCESSELQDAWEYGDLEDMDLGSVVEAALYKCVLKPLRDCVYGQLLDFHSRDGSLQKLRDHQLSMGRQSLAELGVTASVPDAPALERIQAKLLQMHQAYSPKKKEAQLLKACKLIYEAMNHGTGGKEVYGADDFLPVLTYVLVKCDIVSVRLDVEYMMELLDPSQLQGEGGYYLTTWFGALYHISNFQSAMVTRQISIEAQDSIHRWHRRRTIHHNQHSRRHSQDILYVSFQEPFANQKAIPVPAQMTAASVCVICSKKYGVSNPEAYGLFLVTDSTSRLLAGDSRPQQIRSASLKSHSTSSCFVYKLKGEEPEALSQGDGPSPAQEPI</sequence>
<protein>
    <submittedName>
        <fullName evidence="11">Ras and Rab interactor 3</fullName>
    </submittedName>
</protein>
<reference evidence="11 12" key="1">
    <citation type="submission" date="2019-04" db="EMBL/GenBank/DDBJ databases">
        <title>Draft genome of the big-headed turtle Platysternon megacephalum.</title>
        <authorList>
            <person name="Gong S."/>
        </authorList>
    </citation>
    <scope>NUCLEOTIDE SEQUENCE [LARGE SCALE GENOMIC DNA]</scope>
    <source>
        <strain evidence="11">DO16091913</strain>
        <tissue evidence="11">Muscle</tissue>
    </source>
</reference>
<feature type="region of interest" description="Disordered" evidence="7">
    <location>
        <begin position="175"/>
        <end position="206"/>
    </location>
</feature>
<dbReference type="Pfam" id="PF00788">
    <property type="entry name" value="RA"/>
    <property type="match status" value="1"/>
</dbReference>
<dbReference type="Proteomes" id="UP000297703">
    <property type="component" value="Unassembled WGS sequence"/>
</dbReference>
<dbReference type="Pfam" id="PF02204">
    <property type="entry name" value="VPS9"/>
    <property type="match status" value="1"/>
</dbReference>
<dbReference type="InterPro" id="IPR037191">
    <property type="entry name" value="VPS9_dom_sf"/>
</dbReference>
<dbReference type="GO" id="GO:0005096">
    <property type="term" value="F:GTPase activator activity"/>
    <property type="evidence" value="ECO:0007669"/>
    <property type="project" value="UniProtKB-KW"/>
</dbReference>
<keyword evidence="5 6" id="KW-0727">SH2 domain</keyword>
<dbReference type="SMART" id="SM00167">
    <property type="entry name" value="VPS9"/>
    <property type="match status" value="1"/>
</dbReference>
<name>A0A4D9DMI8_9SAUR</name>
<dbReference type="InterPro" id="IPR003123">
    <property type="entry name" value="VPS9"/>
</dbReference>
<proteinExistence type="inferred from homology"/>
<comment type="similarity">
    <text evidence="2">Belongs to the RIN (Ras interaction/interference) family.</text>
</comment>
<evidence type="ECO:0000256" key="4">
    <source>
        <dbReference type="ARBA" id="ARBA00022490"/>
    </source>
</evidence>
<dbReference type="GO" id="GO:0005085">
    <property type="term" value="F:guanyl-nucleotide exchange factor activity"/>
    <property type="evidence" value="ECO:0007669"/>
    <property type="project" value="InterPro"/>
</dbReference>
<feature type="domain" description="Ras-associating" evidence="9">
    <location>
        <begin position="706"/>
        <end position="789"/>
    </location>
</feature>
<dbReference type="PROSITE" id="PS50001">
    <property type="entry name" value="SH2"/>
    <property type="match status" value="1"/>
</dbReference>
<organism evidence="11 12">
    <name type="scientific">Platysternon megacephalum</name>
    <name type="common">big-headed turtle</name>
    <dbReference type="NCBI Taxonomy" id="55544"/>
    <lineage>
        <taxon>Eukaryota</taxon>
        <taxon>Metazoa</taxon>
        <taxon>Chordata</taxon>
        <taxon>Craniata</taxon>
        <taxon>Vertebrata</taxon>
        <taxon>Euteleostomi</taxon>
        <taxon>Archelosauria</taxon>
        <taxon>Testudinata</taxon>
        <taxon>Testudines</taxon>
        <taxon>Cryptodira</taxon>
        <taxon>Durocryptodira</taxon>
        <taxon>Testudinoidea</taxon>
        <taxon>Platysternidae</taxon>
        <taxon>Platysternon</taxon>
    </lineage>
</organism>
<dbReference type="InterPro" id="IPR045046">
    <property type="entry name" value="Vps9-like"/>
</dbReference>
<keyword evidence="12" id="KW-1185">Reference proteome</keyword>
<dbReference type="GO" id="GO:0031267">
    <property type="term" value="F:small GTPase binding"/>
    <property type="evidence" value="ECO:0007669"/>
    <property type="project" value="TreeGrafter"/>
</dbReference>
<dbReference type="EMBL" id="QXTE01000367">
    <property type="protein sequence ID" value="TFJ98795.1"/>
    <property type="molecule type" value="Genomic_DNA"/>
</dbReference>